<dbReference type="GO" id="GO:0010411">
    <property type="term" value="P:xyloglucan metabolic process"/>
    <property type="evidence" value="ECO:0007669"/>
    <property type="project" value="TreeGrafter"/>
</dbReference>
<name>A0A6N6M4X5_9FLAO</name>
<feature type="chain" id="PRO_5026912559" evidence="2">
    <location>
        <begin position="20"/>
        <end position="1081"/>
    </location>
</feature>
<dbReference type="SUPFAM" id="SSF50939">
    <property type="entry name" value="Sialidases"/>
    <property type="match status" value="1"/>
</dbReference>
<dbReference type="Gene3D" id="2.130.10.10">
    <property type="entry name" value="YVTN repeat-like/Quinoprotein amine dehydrogenase"/>
    <property type="match status" value="4"/>
</dbReference>
<organism evidence="4 5">
    <name type="scientific">Salibacter halophilus</name>
    <dbReference type="NCBI Taxonomy" id="1803916"/>
    <lineage>
        <taxon>Bacteria</taxon>
        <taxon>Pseudomonadati</taxon>
        <taxon>Bacteroidota</taxon>
        <taxon>Flavobacteriia</taxon>
        <taxon>Flavobacteriales</taxon>
        <taxon>Salibacteraceae</taxon>
        <taxon>Salibacter</taxon>
    </lineage>
</organism>
<dbReference type="InterPro" id="IPR031778">
    <property type="entry name" value="Sortilin_N"/>
</dbReference>
<dbReference type="InterPro" id="IPR052025">
    <property type="entry name" value="Xyloglucanase_GH74"/>
</dbReference>
<dbReference type="Pfam" id="PF15902">
    <property type="entry name" value="Sortilin-Vps10"/>
    <property type="match status" value="1"/>
</dbReference>
<proteinExistence type="predicted"/>
<evidence type="ECO:0000256" key="2">
    <source>
        <dbReference type="SAM" id="SignalP"/>
    </source>
</evidence>
<dbReference type="PANTHER" id="PTHR43739">
    <property type="entry name" value="XYLOGLUCANASE (EUROFUNG)"/>
    <property type="match status" value="1"/>
</dbReference>
<dbReference type="CDD" id="cd15482">
    <property type="entry name" value="Sialidase_non-viral"/>
    <property type="match status" value="1"/>
</dbReference>
<keyword evidence="5" id="KW-1185">Reference proteome</keyword>
<dbReference type="Proteomes" id="UP000435357">
    <property type="component" value="Unassembled WGS sequence"/>
</dbReference>
<dbReference type="EMBL" id="WACR01000005">
    <property type="protein sequence ID" value="KAB1064435.1"/>
    <property type="molecule type" value="Genomic_DNA"/>
</dbReference>
<keyword evidence="4" id="KW-0378">Hydrolase</keyword>
<dbReference type="PANTHER" id="PTHR43739:SF5">
    <property type="entry name" value="EXO-ALPHA-SIALIDASE"/>
    <property type="match status" value="1"/>
</dbReference>
<dbReference type="RefSeq" id="WP_151167603.1">
    <property type="nucleotide sequence ID" value="NZ_WACR01000005.1"/>
</dbReference>
<gene>
    <name evidence="4" type="ORF">F3059_06975</name>
</gene>
<dbReference type="OrthoDB" id="9757809at2"/>
<comment type="caution">
    <text evidence="4">The sequence shown here is derived from an EMBL/GenBank/DDBJ whole genome shotgun (WGS) entry which is preliminary data.</text>
</comment>
<feature type="domain" description="Sortilin N-terminal" evidence="3">
    <location>
        <begin position="175"/>
        <end position="307"/>
    </location>
</feature>
<evidence type="ECO:0000313" key="4">
    <source>
        <dbReference type="EMBL" id="KAB1064435.1"/>
    </source>
</evidence>
<dbReference type="AlphaFoldDB" id="A0A6N6M4X5"/>
<feature type="signal peptide" evidence="2">
    <location>
        <begin position="1"/>
        <end position="19"/>
    </location>
</feature>
<keyword evidence="2" id="KW-0732">Signal</keyword>
<dbReference type="GO" id="GO:0016787">
    <property type="term" value="F:hydrolase activity"/>
    <property type="evidence" value="ECO:0007669"/>
    <property type="project" value="UniProtKB-KW"/>
</dbReference>
<keyword evidence="1" id="KW-0677">Repeat</keyword>
<reference evidence="4 5" key="1">
    <citation type="submission" date="2019-09" db="EMBL/GenBank/DDBJ databases">
        <title>Genomes of Cryomorphaceae.</title>
        <authorList>
            <person name="Bowman J.P."/>
        </authorList>
    </citation>
    <scope>NUCLEOTIDE SEQUENCE [LARGE SCALE GENOMIC DNA]</scope>
    <source>
        <strain evidence="4 5">KCTC 52047</strain>
    </source>
</reference>
<dbReference type="InterPro" id="IPR036278">
    <property type="entry name" value="Sialidase_sf"/>
</dbReference>
<accession>A0A6N6M4X5</accession>
<sequence length="1081" mass="122023">MKIKLLLLSLIFSSSILTAQKSDYFLKSSDLNAFSFRTIGPALTSGRISDIAVHPQDKDFWYIAAASGGVWKTTNHGVNFTPIFDSEGSYSIGCVTIDPNNPHTVWVGTGENNNQRSVAYGDGIYKSTDDGKSWKNMGLKNSEHIGMIAVHPNNSDIVYVAAYGPLWSKGGDRGLYKTTDGGENWTKILDIDEYTGVNEVHLDPRNPDVIYATAHQRMRKVFTYISGGPGSGIFKSTDGGESFEELKSGLPVDNMGRIGMDISPVNPDVLYAIIEGKYDKEGVYKSTDRGASWNKVDDYVTSGNYYQELFCDPQDVDKVYSMDTYAHFTEDGGNTWKKLPEDKKHVDNHAMWINPDNTDHYLMGCDGGLYGTFDNGKNWEFYTNLPITQFYRVSVDRSEPFYNIYGGTQDNFSLGGPSQTRKSSGIDNYDWFVTNNGDGFESQVDPENPNIVYAQAQYGWLVRFDRNSGQKVGIQPQPPKGEAYRWNWDAPLIISPHDNKTLYFAANKVFKTTDRGNSWEVISDDLTQQIDRNKLKVMGRVWGVDAIMKNKSTTIYGNITALTESPKVKGLLYAGTDDGLIQVKEPGSDQWKKLSKFPDIPERTFVYDVEASLHDENTVFAVFNNHKEGDFKPYILKSENKGKSWKSISGDLPERGSVYSIVQDHKNPDLLFAGTEFGVFVTLNDGKNWVQLKNGLPTIAIRDLTIQRDNEALVLGSFGRGFYVLDDYSPLRAISKEKLNEEATFLPTPNGLIYPEENRYGYSGVSFQSEDFWTAKNPEQGVNFYLHLKEDVKTLKAKRRESEKEKIKDKEDVYYPSFDELRAEDQEEKPYLILTIRSKDGEPIRRLTNPIKKGINKINWDGQIASISGFDTKGAPLTEASGAFFALPGDYTVDAHLSKNGEVSELLTGHKFSLKALNLNTLPVDKDERNNILTDIEQTRKKLYEVNRFHGDFEKRVKEVKSIVRDYPGSDLEDLTKLREMEKMLDSLDIILTGDKSLSSREFETEPSLTNRIGIAVYQTYNTQNNPTETQQKAIELVKNELWGIQKILEGLKRELTSIESKLKKQGAPLLKDELPDRIKR</sequence>
<protein>
    <submittedName>
        <fullName evidence="4">Glycosyl hydrolase</fullName>
    </submittedName>
</protein>
<evidence type="ECO:0000313" key="5">
    <source>
        <dbReference type="Proteomes" id="UP000435357"/>
    </source>
</evidence>
<dbReference type="SUPFAM" id="SSF110296">
    <property type="entry name" value="Oligoxyloglucan reducing end-specific cellobiohydrolase"/>
    <property type="match status" value="1"/>
</dbReference>
<evidence type="ECO:0000259" key="3">
    <source>
        <dbReference type="Pfam" id="PF15902"/>
    </source>
</evidence>
<dbReference type="InterPro" id="IPR015943">
    <property type="entry name" value="WD40/YVTN_repeat-like_dom_sf"/>
</dbReference>
<evidence type="ECO:0000256" key="1">
    <source>
        <dbReference type="ARBA" id="ARBA00022737"/>
    </source>
</evidence>